<reference evidence="2 3" key="1">
    <citation type="submission" date="2017-06" db="EMBL/GenBank/DDBJ databases">
        <authorList>
            <person name="Kim H.J."/>
            <person name="Triplett B.A."/>
        </authorList>
    </citation>
    <scope>NUCLEOTIDE SEQUENCE [LARGE SCALE GENOMIC DNA]</scope>
    <source>
        <strain evidence="2 3">CGMCC 4.2132</strain>
    </source>
</reference>
<feature type="compositionally biased region" description="Basic and acidic residues" evidence="1">
    <location>
        <begin position="36"/>
        <end position="121"/>
    </location>
</feature>
<feature type="compositionally biased region" description="Polar residues" evidence="1">
    <location>
        <begin position="26"/>
        <end position="35"/>
    </location>
</feature>
<dbReference type="EMBL" id="FZOD01000001">
    <property type="protein sequence ID" value="SNR88522.1"/>
    <property type="molecule type" value="Genomic_DNA"/>
</dbReference>
<dbReference type="RefSeq" id="WP_089205041.1">
    <property type="nucleotide sequence ID" value="NZ_FZOD01000001.1"/>
</dbReference>
<feature type="region of interest" description="Disordered" evidence="1">
    <location>
        <begin position="226"/>
        <end position="250"/>
    </location>
</feature>
<proteinExistence type="predicted"/>
<keyword evidence="3" id="KW-1185">Reference proteome</keyword>
<dbReference type="AlphaFoldDB" id="A0A238ZZE4"/>
<dbReference type="Proteomes" id="UP000198282">
    <property type="component" value="Unassembled WGS sequence"/>
</dbReference>
<name>A0A238ZZE4_9ACTN</name>
<evidence type="ECO:0000313" key="2">
    <source>
        <dbReference type="EMBL" id="SNR88522.1"/>
    </source>
</evidence>
<feature type="compositionally biased region" description="Basic and acidic residues" evidence="1">
    <location>
        <begin position="8"/>
        <end position="25"/>
    </location>
</feature>
<protein>
    <submittedName>
        <fullName evidence="2">Uncharacterized protein</fullName>
    </submittedName>
</protein>
<evidence type="ECO:0000256" key="1">
    <source>
        <dbReference type="SAM" id="MobiDB-lite"/>
    </source>
</evidence>
<gene>
    <name evidence="2" type="ORF">SAMN05216276_100113</name>
</gene>
<feature type="region of interest" description="Disordered" evidence="1">
    <location>
        <begin position="1"/>
        <end position="124"/>
    </location>
</feature>
<organism evidence="2 3">
    <name type="scientific">Streptosporangium subroseum</name>
    <dbReference type="NCBI Taxonomy" id="106412"/>
    <lineage>
        <taxon>Bacteria</taxon>
        <taxon>Bacillati</taxon>
        <taxon>Actinomycetota</taxon>
        <taxon>Actinomycetes</taxon>
        <taxon>Streptosporangiales</taxon>
        <taxon>Streptosporangiaceae</taxon>
        <taxon>Streptosporangium</taxon>
    </lineage>
</organism>
<dbReference type="OrthoDB" id="3540777at2"/>
<feature type="compositionally biased region" description="Basic and acidic residues" evidence="1">
    <location>
        <begin position="233"/>
        <end position="250"/>
    </location>
</feature>
<evidence type="ECO:0000313" key="3">
    <source>
        <dbReference type="Proteomes" id="UP000198282"/>
    </source>
</evidence>
<sequence length="250" mass="27680">MTENTNDAQKDQKATHAEPAQKAESTETAGGTQRSEPAERAESTDRAERAEPTERAERAEPTERPGRDERTERAERSGRDERAERSERTERPGRDERSEWAGRDERAGRTRSERTGSDRDPLSAATEEAFKLFETLQQKAARELRKNLIKGTMSGFGSAFSGGGRGKSQDVWEEAISEHDEYICRACPVCRAMAAQRESGGAVTDHLMQAGTELFAAFKSAVDGLNKPSSAQRARERGQEETPVEHIDLG</sequence>
<accession>A0A238ZZE4</accession>